<name>A0AAV4Y1B6_CAEEX</name>
<dbReference type="Proteomes" id="UP001054945">
    <property type="component" value="Unassembled WGS sequence"/>
</dbReference>
<dbReference type="AlphaFoldDB" id="A0AAV4Y1B6"/>
<proteinExistence type="predicted"/>
<organism evidence="1 2">
    <name type="scientific">Caerostris extrusa</name>
    <name type="common">Bark spider</name>
    <name type="synonym">Caerostris bankana</name>
    <dbReference type="NCBI Taxonomy" id="172846"/>
    <lineage>
        <taxon>Eukaryota</taxon>
        <taxon>Metazoa</taxon>
        <taxon>Ecdysozoa</taxon>
        <taxon>Arthropoda</taxon>
        <taxon>Chelicerata</taxon>
        <taxon>Arachnida</taxon>
        <taxon>Araneae</taxon>
        <taxon>Araneomorphae</taxon>
        <taxon>Entelegynae</taxon>
        <taxon>Araneoidea</taxon>
        <taxon>Araneidae</taxon>
        <taxon>Caerostris</taxon>
    </lineage>
</organism>
<evidence type="ECO:0000313" key="2">
    <source>
        <dbReference type="Proteomes" id="UP001054945"/>
    </source>
</evidence>
<accession>A0AAV4Y1B6</accession>
<reference evidence="1 2" key="1">
    <citation type="submission" date="2021-06" db="EMBL/GenBank/DDBJ databases">
        <title>Caerostris extrusa draft genome.</title>
        <authorList>
            <person name="Kono N."/>
            <person name="Arakawa K."/>
        </authorList>
    </citation>
    <scope>NUCLEOTIDE SEQUENCE [LARGE SCALE GENOMIC DNA]</scope>
</reference>
<evidence type="ECO:0000313" key="1">
    <source>
        <dbReference type="EMBL" id="GIZ00619.1"/>
    </source>
</evidence>
<gene>
    <name evidence="1" type="ORF">CEXT_138261</name>
</gene>
<dbReference type="EMBL" id="BPLR01001184">
    <property type="protein sequence ID" value="GIZ00619.1"/>
    <property type="molecule type" value="Genomic_DNA"/>
</dbReference>
<protein>
    <submittedName>
        <fullName evidence="1">Uncharacterized protein</fullName>
    </submittedName>
</protein>
<sequence length="120" mass="13474">MGTDSGTSGELMSSSAVKYCSLPKGNRSDFGKARDPPKRQKILKAIGSRCATAIFVTTFTTLFTHTRLARQRSYPRASPDQRFHPIRPRVLIAFLIWLRLESMVPNRMPSKVCIILSSVF</sequence>
<comment type="caution">
    <text evidence="1">The sequence shown here is derived from an EMBL/GenBank/DDBJ whole genome shotgun (WGS) entry which is preliminary data.</text>
</comment>
<keyword evidence="2" id="KW-1185">Reference proteome</keyword>